<dbReference type="Pfam" id="PF07722">
    <property type="entry name" value="Peptidase_C26"/>
    <property type="match status" value="1"/>
</dbReference>
<dbReference type="CDD" id="cd01745">
    <property type="entry name" value="GATase1_2"/>
    <property type="match status" value="1"/>
</dbReference>
<dbReference type="SUPFAM" id="SSF52317">
    <property type="entry name" value="Class I glutamine amidotransferase-like"/>
    <property type="match status" value="1"/>
</dbReference>
<organism evidence="1 2">
    <name type="scientific">Marinoscillum luteum</name>
    <dbReference type="NCBI Taxonomy" id="861051"/>
    <lineage>
        <taxon>Bacteria</taxon>
        <taxon>Pseudomonadati</taxon>
        <taxon>Bacteroidota</taxon>
        <taxon>Cytophagia</taxon>
        <taxon>Cytophagales</taxon>
        <taxon>Reichenbachiellaceae</taxon>
        <taxon>Marinoscillum</taxon>
    </lineage>
</organism>
<name>A0ABW7N6A8_9BACT</name>
<dbReference type="RefSeq" id="WP_395416690.1">
    <property type="nucleotide sequence ID" value="NZ_JBIPKE010000014.1"/>
</dbReference>
<sequence>MLKIGISACFLYPDPKRSVFGPKTLSYLENDMARYLTKEGVIPVLIPDVDDELLLALVEEMDGFIFQGGTDLAPESYGEKPIENGRWKGDPVRDKYELKLMNLAMESDKPILGICRGMQLMNVYFGGTLYQDTKTQRPEVLVHRDAEQYDTVSHEISFTEKKILSKIYKNAQSTRVNSVHHQSIKNLGKNLEVLAESPEDGVIEAIGYTKAPDGWVMGVQWHPEFSHTLGSQVINADKLYLYFLEHVKSLKS</sequence>
<evidence type="ECO:0000313" key="2">
    <source>
        <dbReference type="Proteomes" id="UP001610063"/>
    </source>
</evidence>
<protein>
    <submittedName>
        <fullName evidence="1">Gamma-glutamyl-gamma-aminobutyrate hydrolase family protein</fullName>
    </submittedName>
</protein>
<accession>A0ABW7N6A8</accession>
<reference evidence="1 2" key="1">
    <citation type="journal article" date="2013" name="Int. J. Syst. Evol. Microbiol.">
        <title>Marinoscillum luteum sp. nov., isolated from marine sediment.</title>
        <authorList>
            <person name="Cha I.T."/>
            <person name="Park S.J."/>
            <person name="Kim S.J."/>
            <person name="Kim J.G."/>
            <person name="Jung M.Y."/>
            <person name="Shin K.S."/>
            <person name="Kwon K.K."/>
            <person name="Yang S.H."/>
            <person name="Seo Y.S."/>
            <person name="Rhee S.K."/>
        </authorList>
    </citation>
    <scope>NUCLEOTIDE SEQUENCE [LARGE SCALE GENOMIC DNA]</scope>
    <source>
        <strain evidence="1 2">KCTC 23939</strain>
    </source>
</reference>
<dbReference type="PANTHER" id="PTHR43235">
    <property type="entry name" value="GLUTAMINE AMIDOTRANSFERASE PB2B2.05-RELATED"/>
    <property type="match status" value="1"/>
</dbReference>
<keyword evidence="1" id="KW-0378">Hydrolase</keyword>
<gene>
    <name evidence="1" type="ORF">ACHKAR_06680</name>
</gene>
<dbReference type="PROSITE" id="PS51273">
    <property type="entry name" value="GATASE_TYPE_1"/>
    <property type="match status" value="1"/>
</dbReference>
<dbReference type="PANTHER" id="PTHR43235:SF1">
    <property type="entry name" value="GLUTAMINE AMIDOTRANSFERASE PB2B2.05-RELATED"/>
    <property type="match status" value="1"/>
</dbReference>
<dbReference type="Proteomes" id="UP001610063">
    <property type="component" value="Unassembled WGS sequence"/>
</dbReference>
<dbReference type="InterPro" id="IPR029062">
    <property type="entry name" value="Class_I_gatase-like"/>
</dbReference>
<proteinExistence type="predicted"/>
<dbReference type="GO" id="GO:0016787">
    <property type="term" value="F:hydrolase activity"/>
    <property type="evidence" value="ECO:0007669"/>
    <property type="project" value="UniProtKB-KW"/>
</dbReference>
<evidence type="ECO:0000313" key="1">
    <source>
        <dbReference type="EMBL" id="MFH6983116.1"/>
    </source>
</evidence>
<comment type="caution">
    <text evidence="1">The sequence shown here is derived from an EMBL/GenBank/DDBJ whole genome shotgun (WGS) entry which is preliminary data.</text>
</comment>
<dbReference type="EMBL" id="JBIPKE010000014">
    <property type="protein sequence ID" value="MFH6983116.1"/>
    <property type="molecule type" value="Genomic_DNA"/>
</dbReference>
<dbReference type="InterPro" id="IPR044668">
    <property type="entry name" value="PuuD-like"/>
</dbReference>
<dbReference type="InterPro" id="IPR011697">
    <property type="entry name" value="Peptidase_C26"/>
</dbReference>
<keyword evidence="2" id="KW-1185">Reference proteome</keyword>
<dbReference type="Gene3D" id="3.40.50.880">
    <property type="match status" value="1"/>
</dbReference>